<dbReference type="EMBL" id="BPLR01001897">
    <property type="protein sequence ID" value="GIX67741.1"/>
    <property type="molecule type" value="Genomic_DNA"/>
</dbReference>
<feature type="region of interest" description="Disordered" evidence="1">
    <location>
        <begin position="1"/>
        <end position="20"/>
    </location>
</feature>
<gene>
    <name evidence="2" type="ORF">CEXT_715571</name>
</gene>
<evidence type="ECO:0000256" key="1">
    <source>
        <dbReference type="SAM" id="MobiDB-lite"/>
    </source>
</evidence>
<name>A0AAV4M5P0_CAEEX</name>
<dbReference type="AlphaFoldDB" id="A0AAV4M5P0"/>
<dbReference type="Proteomes" id="UP001054945">
    <property type="component" value="Unassembled WGS sequence"/>
</dbReference>
<sequence>MSAKEEKSGLEPQGTHAFNSSGKYCYQSLRRLNILDQPPVGTVELKDTYSAGILKNLTVAHIPNVNRTLSSCTLTNLRTVTDPRTGLITYKA</sequence>
<accession>A0AAV4M5P0</accession>
<protein>
    <submittedName>
        <fullName evidence="2">Uncharacterized protein</fullName>
    </submittedName>
</protein>
<keyword evidence="3" id="KW-1185">Reference proteome</keyword>
<proteinExistence type="predicted"/>
<organism evidence="2 3">
    <name type="scientific">Caerostris extrusa</name>
    <name type="common">Bark spider</name>
    <name type="synonym">Caerostris bankana</name>
    <dbReference type="NCBI Taxonomy" id="172846"/>
    <lineage>
        <taxon>Eukaryota</taxon>
        <taxon>Metazoa</taxon>
        <taxon>Ecdysozoa</taxon>
        <taxon>Arthropoda</taxon>
        <taxon>Chelicerata</taxon>
        <taxon>Arachnida</taxon>
        <taxon>Araneae</taxon>
        <taxon>Araneomorphae</taxon>
        <taxon>Entelegynae</taxon>
        <taxon>Araneoidea</taxon>
        <taxon>Araneidae</taxon>
        <taxon>Caerostris</taxon>
    </lineage>
</organism>
<evidence type="ECO:0000313" key="2">
    <source>
        <dbReference type="EMBL" id="GIX67741.1"/>
    </source>
</evidence>
<reference evidence="2 3" key="1">
    <citation type="submission" date="2021-06" db="EMBL/GenBank/DDBJ databases">
        <title>Caerostris extrusa draft genome.</title>
        <authorList>
            <person name="Kono N."/>
            <person name="Arakawa K."/>
        </authorList>
    </citation>
    <scope>NUCLEOTIDE SEQUENCE [LARGE SCALE GENOMIC DNA]</scope>
</reference>
<comment type="caution">
    <text evidence="2">The sequence shown here is derived from an EMBL/GenBank/DDBJ whole genome shotgun (WGS) entry which is preliminary data.</text>
</comment>
<evidence type="ECO:0000313" key="3">
    <source>
        <dbReference type="Proteomes" id="UP001054945"/>
    </source>
</evidence>